<evidence type="ECO:0000256" key="2">
    <source>
        <dbReference type="ARBA" id="ARBA00023054"/>
    </source>
</evidence>
<dbReference type="RefSeq" id="XP_009165398.1">
    <property type="nucleotide sequence ID" value="XM_009167134.1"/>
</dbReference>
<evidence type="ECO:0000313" key="4">
    <source>
        <dbReference type="Proteomes" id="UP000054324"/>
    </source>
</evidence>
<sequence length="334" mass="37373">MKCPLDSVNEDVQQLILRLKQRESTIDGLCNEIGQIQAQLSNIRQYQKEMMTLYKMSGRLATTSGTRPLHCLSVENKELEQLRVENQVLCDSLDDHEIAIDVVMNKYRLQISNLVRGIHTDQPCVSEDCRNDLCGKRPELAFNQGFAQAHLTEARYQSKETELPEYDFLAKSLLTAQMSKLTSLARDICDQGDAYSAQLQTELHRLRSENAGLREVLMISSDFPVDQTDAIEVATPVELTESESPGCRQNKLAMRASLPLSSPGANNFTSDQQPKPIHTGGPSITMSTLGELTTYEAVEREQYCTGDRLFGRSEDVEEDDDDDMTVADGSEIVD</sequence>
<proteinExistence type="inferred from homology"/>
<keyword evidence="2" id="KW-0175">Coiled coil</keyword>
<dbReference type="EMBL" id="KL596654">
    <property type="protein sequence ID" value="KER30883.1"/>
    <property type="molecule type" value="Genomic_DNA"/>
</dbReference>
<dbReference type="Pfam" id="PF05769">
    <property type="entry name" value="SIKE"/>
    <property type="match status" value="1"/>
</dbReference>
<keyword evidence="4" id="KW-1185">Reference proteome</keyword>
<accession>A0A074ZTS9</accession>
<dbReference type="AlphaFoldDB" id="A0A074ZTS9"/>
<name>A0A074ZTS9_OPIVI</name>
<dbReference type="CTD" id="20316997"/>
<dbReference type="OrthoDB" id="21214at2759"/>
<reference evidence="3 4" key="1">
    <citation type="submission" date="2013-11" db="EMBL/GenBank/DDBJ databases">
        <title>Opisthorchis viverrini - life in the bile duct.</title>
        <authorList>
            <person name="Young N.D."/>
            <person name="Nagarajan N."/>
            <person name="Lin S.J."/>
            <person name="Korhonen P.K."/>
            <person name="Jex A.R."/>
            <person name="Hall R.S."/>
            <person name="Safavi-Hemami H."/>
            <person name="Kaewkong W."/>
            <person name="Bertrand D."/>
            <person name="Gao S."/>
            <person name="Seet Q."/>
            <person name="Wongkham S."/>
            <person name="Teh B.T."/>
            <person name="Wongkham C."/>
            <person name="Intapan P.M."/>
            <person name="Maleewong W."/>
            <person name="Yang X."/>
            <person name="Hu M."/>
            <person name="Wang Z."/>
            <person name="Hofmann A."/>
            <person name="Sternberg P.W."/>
            <person name="Tan P."/>
            <person name="Wang J."/>
            <person name="Gasser R.B."/>
        </authorList>
    </citation>
    <scope>NUCLEOTIDE SEQUENCE [LARGE SCALE GENOMIC DNA]</scope>
</reference>
<dbReference type="PANTHER" id="PTHR12186">
    <property type="entry name" value="SIKE FAMILY MEMBER"/>
    <property type="match status" value="1"/>
</dbReference>
<dbReference type="Proteomes" id="UP000054324">
    <property type="component" value="Unassembled WGS sequence"/>
</dbReference>
<comment type="similarity">
    <text evidence="1">Belongs to the SIKE family.</text>
</comment>
<gene>
    <name evidence="3" type="ORF">T265_02809</name>
</gene>
<dbReference type="GeneID" id="20316997"/>
<protein>
    <submittedName>
        <fullName evidence="3">Uncharacterized protein</fullName>
    </submittedName>
</protein>
<organism evidence="3 4">
    <name type="scientific">Opisthorchis viverrini</name>
    <name type="common">Southeast Asian liver fluke</name>
    <dbReference type="NCBI Taxonomy" id="6198"/>
    <lineage>
        <taxon>Eukaryota</taxon>
        <taxon>Metazoa</taxon>
        <taxon>Spiralia</taxon>
        <taxon>Lophotrochozoa</taxon>
        <taxon>Platyhelminthes</taxon>
        <taxon>Trematoda</taxon>
        <taxon>Digenea</taxon>
        <taxon>Opisthorchiida</taxon>
        <taxon>Opisthorchiata</taxon>
        <taxon>Opisthorchiidae</taxon>
        <taxon>Opisthorchis</taxon>
    </lineage>
</organism>
<dbReference type="InterPro" id="IPR008555">
    <property type="entry name" value="SIKE"/>
</dbReference>
<dbReference type="PANTHER" id="PTHR12186:SF2">
    <property type="entry name" value="FGFR1 ONCOGENE PARTNER 2 HOMOLOG"/>
    <property type="match status" value="1"/>
</dbReference>
<dbReference type="KEGG" id="ovi:T265_02809"/>
<evidence type="ECO:0000313" key="3">
    <source>
        <dbReference type="EMBL" id="KER30883.1"/>
    </source>
</evidence>
<dbReference type="STRING" id="6198.A0A074ZTS9"/>
<evidence type="ECO:0000256" key="1">
    <source>
        <dbReference type="ARBA" id="ARBA00005537"/>
    </source>
</evidence>